<evidence type="ECO:0000256" key="5">
    <source>
        <dbReference type="ARBA" id="ARBA00022475"/>
    </source>
</evidence>
<keyword evidence="12" id="KW-0206">Cytoskeleton</keyword>
<keyword evidence="10 15" id="KW-0342">GTP-binding</keyword>
<dbReference type="CDD" id="cd01850">
    <property type="entry name" value="CDC_Septin"/>
    <property type="match status" value="1"/>
</dbReference>
<evidence type="ECO:0000256" key="9">
    <source>
        <dbReference type="ARBA" id="ARBA00022776"/>
    </source>
</evidence>
<evidence type="ECO:0000256" key="7">
    <source>
        <dbReference type="ARBA" id="ARBA00022618"/>
    </source>
</evidence>
<evidence type="ECO:0000256" key="12">
    <source>
        <dbReference type="ARBA" id="ARBA00023212"/>
    </source>
</evidence>
<dbReference type="GO" id="GO:0005525">
    <property type="term" value="F:GTP binding"/>
    <property type="evidence" value="ECO:0007669"/>
    <property type="project" value="UniProtKB-KW"/>
</dbReference>
<feature type="domain" description="Septin-type G" evidence="17">
    <location>
        <begin position="51"/>
        <end position="323"/>
    </location>
</feature>
<evidence type="ECO:0000256" key="2">
    <source>
        <dbReference type="ARBA" id="ARBA00004214"/>
    </source>
</evidence>
<dbReference type="InterPro" id="IPR030379">
    <property type="entry name" value="G_SEPTIN_dom"/>
</dbReference>
<evidence type="ECO:0000313" key="19">
    <source>
        <dbReference type="Proteomes" id="UP001152320"/>
    </source>
</evidence>
<evidence type="ECO:0000256" key="8">
    <source>
        <dbReference type="ARBA" id="ARBA00022741"/>
    </source>
</evidence>
<evidence type="ECO:0000256" key="14">
    <source>
        <dbReference type="ARBA" id="ARBA00023306"/>
    </source>
</evidence>
<dbReference type="FunFam" id="3.40.50.300:FF:005006">
    <property type="entry name" value="Predicted protein"/>
    <property type="match status" value="1"/>
</dbReference>
<keyword evidence="7" id="KW-0132">Cell division</keyword>
<keyword evidence="14" id="KW-0131">Cell cycle</keyword>
<feature type="region of interest" description="Disordered" evidence="16">
    <location>
        <begin position="922"/>
        <end position="981"/>
    </location>
</feature>
<reference evidence="18" key="1">
    <citation type="submission" date="2021-10" db="EMBL/GenBank/DDBJ databases">
        <title>Tropical sea cucumber genome reveals ecological adaptation and Cuvierian tubules defense mechanism.</title>
        <authorList>
            <person name="Chen T."/>
        </authorList>
    </citation>
    <scope>NUCLEOTIDE SEQUENCE</scope>
    <source>
        <strain evidence="18">Nanhai2018</strain>
        <tissue evidence="18">Muscle</tissue>
    </source>
</reference>
<organism evidence="18 19">
    <name type="scientific">Holothuria leucospilota</name>
    <name type="common">Black long sea cucumber</name>
    <name type="synonym">Mertensiothuria leucospilota</name>
    <dbReference type="NCBI Taxonomy" id="206669"/>
    <lineage>
        <taxon>Eukaryota</taxon>
        <taxon>Metazoa</taxon>
        <taxon>Echinodermata</taxon>
        <taxon>Eleutherozoa</taxon>
        <taxon>Echinozoa</taxon>
        <taxon>Holothuroidea</taxon>
        <taxon>Aspidochirotacea</taxon>
        <taxon>Aspidochirotida</taxon>
        <taxon>Holothuriidae</taxon>
        <taxon>Holothuria</taxon>
    </lineage>
</organism>
<dbReference type="Proteomes" id="UP001152320">
    <property type="component" value="Chromosome 4"/>
</dbReference>
<feature type="compositionally biased region" description="Polar residues" evidence="16">
    <location>
        <begin position="961"/>
        <end position="981"/>
    </location>
</feature>
<dbReference type="PRINTS" id="PR01740">
    <property type="entry name" value="SEPTIN2"/>
</dbReference>
<evidence type="ECO:0000313" key="18">
    <source>
        <dbReference type="EMBL" id="KAJ8044078.1"/>
    </source>
</evidence>
<keyword evidence="9" id="KW-0498">Mitosis</keyword>
<evidence type="ECO:0000256" key="13">
    <source>
        <dbReference type="ARBA" id="ARBA00023273"/>
    </source>
</evidence>
<dbReference type="InterPro" id="IPR049012">
    <property type="entry name" value="Mutator_transp_dom"/>
</dbReference>
<proteinExistence type="inferred from homology"/>
<dbReference type="InterPro" id="IPR008113">
    <property type="entry name" value="Septin2"/>
</dbReference>
<protein>
    <submittedName>
        <fullName evidence="18">Septin-2</fullName>
    </submittedName>
</protein>
<comment type="subcellular location">
    <subcellularLocation>
        <location evidence="3">Cell projection</location>
        <location evidence="3">Cilium membrane</location>
    </subcellularLocation>
    <subcellularLocation>
        <location evidence="4">Cleavage furrow</location>
    </subcellularLocation>
    <subcellularLocation>
        <location evidence="1">Cytoplasm</location>
        <location evidence="1">Cytoskeleton</location>
        <location evidence="1">Spindle</location>
    </subcellularLocation>
    <subcellularLocation>
        <location evidence="2">Midbody</location>
    </subcellularLocation>
</comment>
<evidence type="ECO:0000256" key="4">
    <source>
        <dbReference type="ARBA" id="ARBA00004626"/>
    </source>
</evidence>
<evidence type="ECO:0000256" key="3">
    <source>
        <dbReference type="ARBA" id="ARBA00004309"/>
    </source>
</evidence>
<dbReference type="GO" id="GO:0032154">
    <property type="term" value="C:cleavage furrow"/>
    <property type="evidence" value="ECO:0007669"/>
    <property type="project" value="UniProtKB-SubCell"/>
</dbReference>
<accession>A0A9Q1CG31</accession>
<evidence type="ECO:0000256" key="6">
    <source>
        <dbReference type="ARBA" id="ARBA00022490"/>
    </source>
</evidence>
<keyword evidence="6" id="KW-0963">Cytoplasm</keyword>
<dbReference type="SUPFAM" id="SSF52540">
    <property type="entry name" value="P-loop containing nucleoside triphosphate hydrolases"/>
    <property type="match status" value="1"/>
</dbReference>
<keyword evidence="8 15" id="KW-0547">Nucleotide-binding</keyword>
<comment type="similarity">
    <text evidence="15">Belongs to the TRAFAC class TrmE-Era-EngA-EngB-Septin-like GTPase superfamily. Septin GTPase family.</text>
</comment>
<keyword evidence="5" id="KW-1003">Cell membrane</keyword>
<comment type="caution">
    <text evidence="18">The sequence shown here is derived from an EMBL/GenBank/DDBJ whole genome shotgun (WGS) entry which is preliminary data.</text>
</comment>
<name>A0A9Q1CG31_HOLLE</name>
<evidence type="ECO:0000256" key="1">
    <source>
        <dbReference type="ARBA" id="ARBA00004186"/>
    </source>
</evidence>
<evidence type="ECO:0000256" key="10">
    <source>
        <dbReference type="ARBA" id="ARBA00023134"/>
    </source>
</evidence>
<dbReference type="EMBL" id="JAIZAY010000004">
    <property type="protein sequence ID" value="KAJ8044078.1"/>
    <property type="molecule type" value="Genomic_DNA"/>
</dbReference>
<dbReference type="GO" id="GO:0005819">
    <property type="term" value="C:spindle"/>
    <property type="evidence" value="ECO:0007669"/>
    <property type="project" value="UniProtKB-SubCell"/>
</dbReference>
<dbReference type="GO" id="GO:0030496">
    <property type="term" value="C:midbody"/>
    <property type="evidence" value="ECO:0007669"/>
    <property type="project" value="UniProtKB-SubCell"/>
</dbReference>
<dbReference type="InterPro" id="IPR016491">
    <property type="entry name" value="Septin"/>
</dbReference>
<evidence type="ECO:0000256" key="16">
    <source>
        <dbReference type="SAM" id="MobiDB-lite"/>
    </source>
</evidence>
<sequence length="981" mass="110231">MIPLEKRCRRSVLSEVKMAADGRSAFSNPETPGYVGFANLPNQVHRKSVKKGFEFTLMVVGESGLGKSTLINSLFLTDLYPERHIPSAAEKLDKTVSIDASTVEIEERGVKLRLTVVDTPGYGDAINNNDCFDPILKYIDDQYERYLNDESGLNRRNIVDNRVHCCFYFISPTGHGLKPLDIQFMKALHNKVNIVPVIAKADTLTKKEIVNLKRRVLDEIDANSIKIYHMPDSDSDEDEDFKEQNRQLKDSVPFAVCGSSQLIEVKGRKVRGRLYPWGVVEVENPDHCDFIKLRSMLITHMQDLQEVTHEVHYENFRSQNFGKSTGRGERVIIDCILTNMFLSFVYNILICDLKVIESIKIKMGRRKGMLGRRATTFTKGNKFGFGACEVDVGCADHLPEPSSSKGQSYACHTPSYKRLDKELYERVVKSPIKCDQVLPSAMLLRPMKNCTSKLDRLAKGDHNKIIESEGNRIVHLETSLIAIQEAVMAHHEASKMCDGFLVSLASQEVQVGLGTRVVLTCPLCGFKSKLLKLYREIKRGAHIPGRDPCELNVGLQLGLHQTSISTSGARRLLSSLSLPCPSVSTLQRSANKFGPEMEKMNESDMAEKRGVIKHTLRLRGLPEDFPICAEYDPQYNNPLKNARSKTPFAPASQSRDVVVENVTVNKFVIAYHQNNKLCMAGQIRRGKGEKIECPGHDGCTANLCEMANIGDEELGGKVCASQLLTGDMFPAKLQVDKLWMKKRFAEDLTYRVQAEVTACRKALGTDQNKIKKCTSGWLDCLTTCYGGDHTACRKFSFVCKRGRQYRFPFMPRAAKGRLSISDADRVKIRSTLEARVCSQRLWSTRFQTSTQKAESVNNSFKVTNPKHSATFSRNGKYRDHSAIHLTNNGPGESILRKMDAVGIHVTANSPCVTALRQMQRQREYDKLRKSRGGNAGDDDKDSLLQQKEAELRRMQEMLAQMQRQMQATKSGSESNLNSEEV</sequence>
<keyword evidence="11" id="KW-0472">Membrane</keyword>
<dbReference type="Pfam" id="PF00735">
    <property type="entry name" value="Septin"/>
    <property type="match status" value="1"/>
</dbReference>
<dbReference type="GO" id="GO:0051301">
    <property type="term" value="P:cell division"/>
    <property type="evidence" value="ECO:0007669"/>
    <property type="project" value="UniProtKB-KW"/>
</dbReference>
<dbReference type="PROSITE" id="PS51719">
    <property type="entry name" value="G_SEPTIN"/>
    <property type="match status" value="1"/>
</dbReference>
<dbReference type="AlphaFoldDB" id="A0A9Q1CG31"/>
<dbReference type="PANTHER" id="PTHR18884">
    <property type="entry name" value="SEPTIN"/>
    <property type="match status" value="1"/>
</dbReference>
<dbReference type="InterPro" id="IPR027417">
    <property type="entry name" value="P-loop_NTPase"/>
</dbReference>
<dbReference type="FunFam" id="3.40.50.300:FF:006034">
    <property type="entry name" value="Uncharacterized protein"/>
    <property type="match status" value="1"/>
</dbReference>
<dbReference type="GO" id="GO:0060170">
    <property type="term" value="C:ciliary membrane"/>
    <property type="evidence" value="ECO:0007669"/>
    <property type="project" value="UniProtKB-SubCell"/>
</dbReference>
<dbReference type="Gene3D" id="3.40.50.300">
    <property type="entry name" value="P-loop containing nucleotide triphosphate hydrolases"/>
    <property type="match status" value="1"/>
</dbReference>
<evidence type="ECO:0000256" key="15">
    <source>
        <dbReference type="RuleBase" id="RU004560"/>
    </source>
</evidence>
<keyword evidence="13" id="KW-0966">Cell projection</keyword>
<dbReference type="Pfam" id="PF20700">
    <property type="entry name" value="Mutator"/>
    <property type="match status" value="1"/>
</dbReference>
<dbReference type="OrthoDB" id="416553at2759"/>
<evidence type="ECO:0000259" key="17">
    <source>
        <dbReference type="PROSITE" id="PS51719"/>
    </source>
</evidence>
<keyword evidence="19" id="KW-1185">Reference proteome</keyword>
<evidence type="ECO:0000256" key="11">
    <source>
        <dbReference type="ARBA" id="ARBA00023136"/>
    </source>
</evidence>
<gene>
    <name evidence="18" type="ORF">HOLleu_11442</name>
</gene>